<accession>A0A2K1IFT9</accession>
<dbReference type="EnsemblPlants" id="Pp3c24_6650V3.1">
    <property type="protein sequence ID" value="Pp3c24_6650V3.1"/>
    <property type="gene ID" value="Pp3c24_6650"/>
</dbReference>
<sequence length="147" mass="15459">MACASRHMARSFLSSARAVVRSCGNKTASAGAEIGASAKGGAAAPRSAAAPSSTSPKSFFMESRRPGAFFTRLPGEVACIQSLLPLHNATASARMVSQLRISAGALLQDTHTEECGLLTMLDHLDLNQVRSLSLTLRLKHPFMASQC</sequence>
<dbReference type="PaxDb" id="3218-PP1S73_17V6.1"/>
<reference evidence="1 3" key="2">
    <citation type="journal article" date="2018" name="Plant J.">
        <title>The Physcomitrella patens chromosome-scale assembly reveals moss genome structure and evolution.</title>
        <authorList>
            <person name="Lang D."/>
            <person name="Ullrich K.K."/>
            <person name="Murat F."/>
            <person name="Fuchs J."/>
            <person name="Jenkins J."/>
            <person name="Haas F.B."/>
            <person name="Piednoel M."/>
            <person name="Gundlach H."/>
            <person name="Van Bel M."/>
            <person name="Meyberg R."/>
            <person name="Vives C."/>
            <person name="Morata J."/>
            <person name="Symeonidi A."/>
            <person name="Hiss M."/>
            <person name="Muchero W."/>
            <person name="Kamisugi Y."/>
            <person name="Saleh O."/>
            <person name="Blanc G."/>
            <person name="Decker E.L."/>
            <person name="van Gessel N."/>
            <person name="Grimwood J."/>
            <person name="Hayes R.D."/>
            <person name="Graham S.W."/>
            <person name="Gunter L.E."/>
            <person name="McDaniel S.F."/>
            <person name="Hoernstein S.N.W."/>
            <person name="Larsson A."/>
            <person name="Li F.W."/>
            <person name="Perroud P.F."/>
            <person name="Phillips J."/>
            <person name="Ranjan P."/>
            <person name="Rokshar D.S."/>
            <person name="Rothfels C.J."/>
            <person name="Schneider L."/>
            <person name="Shu S."/>
            <person name="Stevenson D.W."/>
            <person name="Thummler F."/>
            <person name="Tillich M."/>
            <person name="Villarreal Aguilar J.C."/>
            <person name="Widiez T."/>
            <person name="Wong G.K."/>
            <person name="Wymore A."/>
            <person name="Zhang Y."/>
            <person name="Zimmer A.D."/>
            <person name="Quatrano R.S."/>
            <person name="Mayer K.F.X."/>
            <person name="Goodstein D."/>
            <person name="Casacuberta J.M."/>
            <person name="Vandepoele K."/>
            <person name="Reski R."/>
            <person name="Cuming A.C."/>
            <person name="Tuskan G.A."/>
            <person name="Maumus F."/>
            <person name="Salse J."/>
            <person name="Schmutz J."/>
            <person name="Rensing S.A."/>
        </authorList>
    </citation>
    <scope>NUCLEOTIDE SEQUENCE [LARGE SCALE GENOMIC DNA]</scope>
    <source>
        <strain evidence="2 3">cv. Gransden 2004</strain>
    </source>
</reference>
<organism evidence="1">
    <name type="scientific">Physcomitrium patens</name>
    <name type="common">Spreading-leaved earth moss</name>
    <name type="synonym">Physcomitrella patens</name>
    <dbReference type="NCBI Taxonomy" id="3218"/>
    <lineage>
        <taxon>Eukaryota</taxon>
        <taxon>Viridiplantae</taxon>
        <taxon>Streptophyta</taxon>
        <taxon>Embryophyta</taxon>
        <taxon>Bryophyta</taxon>
        <taxon>Bryophytina</taxon>
        <taxon>Bryopsida</taxon>
        <taxon>Funariidae</taxon>
        <taxon>Funariales</taxon>
        <taxon>Funariaceae</taxon>
        <taxon>Physcomitrium</taxon>
    </lineage>
</organism>
<evidence type="ECO:0000313" key="2">
    <source>
        <dbReference type="EnsemblPlants" id="Pp3c24_6650V3.1"/>
    </source>
</evidence>
<evidence type="ECO:0000313" key="3">
    <source>
        <dbReference type="Proteomes" id="UP000006727"/>
    </source>
</evidence>
<dbReference type="InParanoid" id="A0A2K1IFT9"/>
<gene>
    <name evidence="1" type="ORF">PHYPA_028732</name>
</gene>
<reference evidence="2" key="3">
    <citation type="submission" date="2020-12" db="UniProtKB">
        <authorList>
            <consortium name="EnsemblPlants"/>
        </authorList>
    </citation>
    <scope>IDENTIFICATION</scope>
</reference>
<dbReference type="InterPro" id="IPR043459">
    <property type="entry name" value="NFD6/NOXY2-like"/>
</dbReference>
<reference evidence="1 3" key="1">
    <citation type="journal article" date="2008" name="Science">
        <title>The Physcomitrella genome reveals evolutionary insights into the conquest of land by plants.</title>
        <authorList>
            <person name="Rensing S."/>
            <person name="Lang D."/>
            <person name="Zimmer A."/>
            <person name="Terry A."/>
            <person name="Salamov A."/>
            <person name="Shapiro H."/>
            <person name="Nishiyama T."/>
            <person name="Perroud P.-F."/>
            <person name="Lindquist E."/>
            <person name="Kamisugi Y."/>
            <person name="Tanahashi T."/>
            <person name="Sakakibara K."/>
            <person name="Fujita T."/>
            <person name="Oishi K."/>
            <person name="Shin-I T."/>
            <person name="Kuroki Y."/>
            <person name="Toyoda A."/>
            <person name="Suzuki Y."/>
            <person name="Hashimoto A."/>
            <person name="Yamaguchi K."/>
            <person name="Sugano A."/>
            <person name="Kohara Y."/>
            <person name="Fujiyama A."/>
            <person name="Anterola A."/>
            <person name="Aoki S."/>
            <person name="Ashton N."/>
            <person name="Barbazuk W.B."/>
            <person name="Barker E."/>
            <person name="Bennetzen J."/>
            <person name="Bezanilla M."/>
            <person name="Blankenship R."/>
            <person name="Cho S.H."/>
            <person name="Dutcher S."/>
            <person name="Estelle M."/>
            <person name="Fawcett J.A."/>
            <person name="Gundlach H."/>
            <person name="Hanada K."/>
            <person name="Heyl A."/>
            <person name="Hicks K.A."/>
            <person name="Hugh J."/>
            <person name="Lohr M."/>
            <person name="Mayer K."/>
            <person name="Melkozernov A."/>
            <person name="Murata T."/>
            <person name="Nelson D."/>
            <person name="Pils B."/>
            <person name="Prigge M."/>
            <person name="Reiss B."/>
            <person name="Renner T."/>
            <person name="Rombauts S."/>
            <person name="Rushton P."/>
            <person name="Sanderfoot A."/>
            <person name="Schween G."/>
            <person name="Shiu S.-H."/>
            <person name="Stueber K."/>
            <person name="Theodoulou F.L."/>
            <person name="Tu H."/>
            <person name="Van de Peer Y."/>
            <person name="Verrier P.J."/>
            <person name="Waters E."/>
            <person name="Wood A."/>
            <person name="Yang L."/>
            <person name="Cove D."/>
            <person name="Cuming A."/>
            <person name="Hasebe M."/>
            <person name="Lucas S."/>
            <person name="Mishler D.B."/>
            <person name="Reski R."/>
            <person name="Grigoriev I."/>
            <person name="Quatrano R.S."/>
            <person name="Boore J.L."/>
        </authorList>
    </citation>
    <scope>NUCLEOTIDE SEQUENCE [LARGE SCALE GENOMIC DNA]</scope>
    <source>
        <strain evidence="2 3">cv. Gransden 2004</strain>
    </source>
</reference>
<dbReference type="EMBL" id="ABEU02000024">
    <property type="protein sequence ID" value="PNR28140.1"/>
    <property type="molecule type" value="Genomic_DNA"/>
</dbReference>
<name>A0A2K1IFT9_PHYPA</name>
<dbReference type="Proteomes" id="UP000006727">
    <property type="component" value="Chromosome 24"/>
</dbReference>
<dbReference type="AlphaFoldDB" id="A0A2K1IFT9"/>
<evidence type="ECO:0000313" key="1">
    <source>
        <dbReference type="EMBL" id="PNR28140.1"/>
    </source>
</evidence>
<protein>
    <submittedName>
        <fullName evidence="1 2">Uncharacterized protein</fullName>
    </submittedName>
</protein>
<keyword evidence="3" id="KW-1185">Reference proteome</keyword>
<dbReference type="PANTHER" id="PTHR33156:SF2">
    <property type="entry name" value="OS01G0738000 PROTEIN"/>
    <property type="match status" value="1"/>
</dbReference>
<dbReference type="PANTHER" id="PTHR33156">
    <property type="entry name" value="OS02G0230000 PROTEIN"/>
    <property type="match status" value="1"/>
</dbReference>
<dbReference type="Gramene" id="Pp3c24_6650V3.1">
    <property type="protein sequence ID" value="Pp3c24_6650V3.1"/>
    <property type="gene ID" value="Pp3c24_6650"/>
</dbReference>
<proteinExistence type="predicted"/>
<dbReference type="FunCoup" id="A0A2K1IFT9">
    <property type="interactions" value="199"/>
</dbReference>